<dbReference type="Proteomes" id="UP000001225">
    <property type="component" value="Chromosome"/>
</dbReference>
<dbReference type="HAMAP" id="MF_00321">
    <property type="entry name" value="GTPase_EngB"/>
    <property type="match status" value="1"/>
</dbReference>
<dbReference type="PANTHER" id="PTHR11649">
    <property type="entry name" value="MSS1/TRME-RELATED GTP-BINDING PROTEIN"/>
    <property type="match status" value="1"/>
</dbReference>
<accession>A9IHQ6</accession>
<name>A9IHQ6_BORPD</name>
<keyword evidence="9 10" id="KW-0131">Cell cycle</keyword>
<dbReference type="AlphaFoldDB" id="A9IHQ6"/>
<protein>
    <recommendedName>
        <fullName evidence="10">Probable GTP-binding protein EngB</fullName>
    </recommendedName>
</protein>
<reference evidence="12 13" key="1">
    <citation type="journal article" date="2008" name="BMC Genomics">
        <title>The missing link: Bordetella petrii is endowed with both the metabolic versatility of environmental bacteria and virulence traits of pathogenic Bordetellae.</title>
        <authorList>
            <person name="Gross R."/>
            <person name="Guzman C.A."/>
            <person name="Sebaihia M."/>
            <person name="Martins Dos Santos V.A."/>
            <person name="Pieper D.H."/>
            <person name="Koebnik R."/>
            <person name="Lechner M."/>
            <person name="Bartels D."/>
            <person name="Buhrmester J."/>
            <person name="Choudhuri J.V."/>
            <person name="Ebensen T."/>
            <person name="Gaigalat L."/>
            <person name="Herrmann S."/>
            <person name="Khachane A.N."/>
            <person name="Larisch C."/>
            <person name="Link S."/>
            <person name="Linke B."/>
            <person name="Meyer F."/>
            <person name="Mormann S."/>
            <person name="Nakunst D."/>
            <person name="Rueckert C."/>
            <person name="Schneiker-Bekel S."/>
            <person name="Schulze K."/>
            <person name="Vorhoelter F.J."/>
            <person name="Yevsa T."/>
            <person name="Engle J.T."/>
            <person name="Goldman W.E."/>
            <person name="Puehler A."/>
            <person name="Goebel U.B."/>
            <person name="Goesmann A."/>
            <person name="Bloecker H."/>
            <person name="Kaiser O."/>
            <person name="Martinez-Arias R."/>
        </authorList>
    </citation>
    <scope>NUCLEOTIDE SEQUENCE [LARGE SCALE GENOMIC DNA]</scope>
    <source>
        <strain evidence="13">ATCC BAA-461 / DSM 12804 / CCUG 43448 / CIP 107267 / Se-1111R</strain>
    </source>
</reference>
<dbReference type="PROSITE" id="PS51706">
    <property type="entry name" value="G_ENGB"/>
    <property type="match status" value="1"/>
</dbReference>
<evidence type="ECO:0000256" key="9">
    <source>
        <dbReference type="ARBA" id="ARBA00023306"/>
    </source>
</evidence>
<dbReference type="Gene3D" id="3.40.50.300">
    <property type="entry name" value="P-loop containing nucleotide triphosphate hydrolases"/>
    <property type="match status" value="1"/>
</dbReference>
<dbReference type="PANTHER" id="PTHR11649:SF13">
    <property type="entry name" value="ENGB-TYPE G DOMAIN-CONTAINING PROTEIN"/>
    <property type="match status" value="1"/>
</dbReference>
<evidence type="ECO:0000256" key="1">
    <source>
        <dbReference type="ARBA" id="ARBA00001946"/>
    </source>
</evidence>
<proteinExistence type="inferred from homology"/>
<dbReference type="Pfam" id="PF01926">
    <property type="entry name" value="MMR_HSR1"/>
    <property type="match status" value="1"/>
</dbReference>
<keyword evidence="5 10" id="KW-0547">Nucleotide-binding</keyword>
<dbReference type="GO" id="GO:0046872">
    <property type="term" value="F:metal ion binding"/>
    <property type="evidence" value="ECO:0007669"/>
    <property type="project" value="UniProtKB-KW"/>
</dbReference>
<keyword evidence="7 10" id="KW-0342">GTP-binding</keyword>
<evidence type="ECO:0000313" key="13">
    <source>
        <dbReference type="Proteomes" id="UP000001225"/>
    </source>
</evidence>
<dbReference type="GO" id="GO:0005525">
    <property type="term" value="F:GTP binding"/>
    <property type="evidence" value="ECO:0007669"/>
    <property type="project" value="UniProtKB-UniRule"/>
</dbReference>
<dbReference type="SUPFAM" id="SSF52540">
    <property type="entry name" value="P-loop containing nucleoside triphosphate hydrolases"/>
    <property type="match status" value="1"/>
</dbReference>
<dbReference type="InterPro" id="IPR027417">
    <property type="entry name" value="P-loop_NTPase"/>
</dbReference>
<keyword evidence="8 10" id="KW-0717">Septation</keyword>
<dbReference type="InterPro" id="IPR019987">
    <property type="entry name" value="GTP-bd_ribosome_bio_YsxC"/>
</dbReference>
<evidence type="ECO:0000313" key="12">
    <source>
        <dbReference type="EMBL" id="CAP45270.1"/>
    </source>
</evidence>
<dbReference type="EMBL" id="AM902716">
    <property type="protein sequence ID" value="CAP45270.1"/>
    <property type="molecule type" value="Genomic_DNA"/>
</dbReference>
<dbReference type="GO" id="GO:0000917">
    <property type="term" value="P:division septum assembly"/>
    <property type="evidence" value="ECO:0007669"/>
    <property type="project" value="UniProtKB-KW"/>
</dbReference>
<dbReference type="KEGG" id="bpt:Bpet4918"/>
<sequence length="257" mass="27895">MPDEHTFALAFSAARPASSTDGKSQRNAGGPLLQTHDYTIGFATNRIGPPVSLLHRASFFVSAARLDQLPAPGAPEVCFVGRSNAGKSSAINVLCNQRRLAFSSKTPGRTRLINLFGLPDPLSPDQPLGFLVDLPGYGYASVAHREKEKWADVLGGYLRDRSSLAGIVLIIDIRRGITELDRRLADFIAPTGRPVLALLTKADKLPYGQRQRTVFAVRKDLADIGALHTVPFSATERIGLPEATQYIENWISPKVVP</sequence>
<organism evidence="12 13">
    <name type="scientific">Bordetella petrii (strain ATCC BAA-461 / DSM 12804 / CCUG 43448 / CIP 107267 / Se-1111R)</name>
    <dbReference type="NCBI Taxonomy" id="340100"/>
    <lineage>
        <taxon>Bacteria</taxon>
        <taxon>Pseudomonadati</taxon>
        <taxon>Pseudomonadota</taxon>
        <taxon>Betaproteobacteria</taxon>
        <taxon>Burkholderiales</taxon>
        <taxon>Alcaligenaceae</taxon>
        <taxon>Bordetella</taxon>
    </lineage>
</organism>
<evidence type="ECO:0000256" key="8">
    <source>
        <dbReference type="ARBA" id="ARBA00023210"/>
    </source>
</evidence>
<dbReference type="NCBIfam" id="TIGR03598">
    <property type="entry name" value="GTPase_YsxC"/>
    <property type="match status" value="1"/>
</dbReference>
<feature type="domain" description="EngB-type G" evidence="11">
    <location>
        <begin position="73"/>
        <end position="253"/>
    </location>
</feature>
<evidence type="ECO:0000256" key="4">
    <source>
        <dbReference type="ARBA" id="ARBA00022723"/>
    </source>
</evidence>
<keyword evidence="13" id="KW-1185">Reference proteome</keyword>
<evidence type="ECO:0000256" key="3">
    <source>
        <dbReference type="ARBA" id="ARBA00022618"/>
    </source>
</evidence>
<comment type="similarity">
    <text evidence="2 10">Belongs to the TRAFAC class TrmE-Era-EngA-EngB-Septin-like GTPase superfamily. EngB GTPase family.</text>
</comment>
<gene>
    <name evidence="10" type="primary">engB</name>
    <name evidence="12" type="ordered locus">Bpet4918</name>
</gene>
<dbReference type="InterPro" id="IPR030393">
    <property type="entry name" value="G_ENGB_dom"/>
</dbReference>
<keyword evidence="6" id="KW-0460">Magnesium</keyword>
<dbReference type="CDD" id="cd01876">
    <property type="entry name" value="YihA_EngB"/>
    <property type="match status" value="1"/>
</dbReference>
<keyword evidence="4" id="KW-0479">Metal-binding</keyword>
<dbReference type="eggNOG" id="COG0218">
    <property type="taxonomic scope" value="Bacteria"/>
</dbReference>
<evidence type="ECO:0000256" key="7">
    <source>
        <dbReference type="ARBA" id="ARBA00023134"/>
    </source>
</evidence>
<comment type="function">
    <text evidence="10">Necessary for normal cell division and for the maintenance of normal septation.</text>
</comment>
<evidence type="ECO:0000259" key="11">
    <source>
        <dbReference type="PROSITE" id="PS51706"/>
    </source>
</evidence>
<evidence type="ECO:0000256" key="5">
    <source>
        <dbReference type="ARBA" id="ARBA00022741"/>
    </source>
</evidence>
<evidence type="ECO:0000256" key="6">
    <source>
        <dbReference type="ARBA" id="ARBA00022842"/>
    </source>
</evidence>
<comment type="cofactor">
    <cofactor evidence="1">
        <name>Mg(2+)</name>
        <dbReference type="ChEBI" id="CHEBI:18420"/>
    </cofactor>
</comment>
<dbReference type="GO" id="GO:0005829">
    <property type="term" value="C:cytosol"/>
    <property type="evidence" value="ECO:0007669"/>
    <property type="project" value="TreeGrafter"/>
</dbReference>
<evidence type="ECO:0000256" key="2">
    <source>
        <dbReference type="ARBA" id="ARBA00009638"/>
    </source>
</evidence>
<dbReference type="InterPro" id="IPR006073">
    <property type="entry name" value="GTP-bd"/>
</dbReference>
<evidence type="ECO:0000256" key="10">
    <source>
        <dbReference type="HAMAP-Rule" id="MF_00321"/>
    </source>
</evidence>
<keyword evidence="3 10" id="KW-0132">Cell division</keyword>
<dbReference type="STRING" id="94624.Bpet4918"/>